<keyword evidence="6 11" id="KW-0812">Transmembrane</keyword>
<keyword evidence="5" id="KW-1003">Cell membrane</keyword>
<evidence type="ECO:0000256" key="6">
    <source>
        <dbReference type="ARBA" id="ARBA00022692"/>
    </source>
</evidence>
<comment type="similarity">
    <text evidence="3">Belongs to the SLAC1 S-type anion channel family.</text>
</comment>
<feature type="region of interest" description="Disordered" evidence="10">
    <location>
        <begin position="623"/>
        <end position="662"/>
    </location>
</feature>
<feature type="transmembrane region" description="Helical" evidence="11">
    <location>
        <begin position="401"/>
        <end position="419"/>
    </location>
</feature>
<feature type="transmembrane region" description="Helical" evidence="11">
    <location>
        <begin position="461"/>
        <end position="480"/>
    </location>
</feature>
<protein>
    <recommendedName>
        <fullName evidence="14">S-type anion channel SLAH2-like</fullName>
    </recommendedName>
</protein>
<feature type="transmembrane region" description="Helical" evidence="11">
    <location>
        <begin position="582"/>
        <end position="604"/>
    </location>
</feature>
<dbReference type="Proteomes" id="UP001202328">
    <property type="component" value="Unassembled WGS sequence"/>
</dbReference>
<evidence type="ECO:0000256" key="4">
    <source>
        <dbReference type="ARBA" id="ARBA00022448"/>
    </source>
</evidence>
<dbReference type="InterPro" id="IPR004695">
    <property type="entry name" value="SLAC1/Mae1/Ssu1/TehA"/>
</dbReference>
<evidence type="ECO:0000256" key="11">
    <source>
        <dbReference type="SAM" id="Phobius"/>
    </source>
</evidence>
<feature type="compositionally biased region" description="Basic residues" evidence="10">
    <location>
        <begin position="623"/>
        <end position="634"/>
    </location>
</feature>
<dbReference type="Pfam" id="PF03595">
    <property type="entry name" value="SLAC1"/>
    <property type="match status" value="1"/>
</dbReference>
<keyword evidence="9 11" id="KW-0472">Membrane</keyword>
<dbReference type="PANTHER" id="PTHR31269">
    <property type="entry name" value="S-TYPE ANION CHANNEL SLAH3"/>
    <property type="match status" value="1"/>
</dbReference>
<proteinExistence type="inferred from homology"/>
<dbReference type="AlphaFoldDB" id="A0AAD4XU02"/>
<reference evidence="12" key="1">
    <citation type="submission" date="2022-04" db="EMBL/GenBank/DDBJ databases">
        <title>A functionally conserved STORR gene fusion in Papaver species that diverged 16.8 million years ago.</title>
        <authorList>
            <person name="Catania T."/>
        </authorList>
    </citation>
    <scope>NUCLEOTIDE SEQUENCE</scope>
    <source>
        <strain evidence="12">S-188037</strain>
    </source>
</reference>
<feature type="transmembrane region" description="Helical" evidence="11">
    <location>
        <begin position="551"/>
        <end position="570"/>
    </location>
</feature>
<evidence type="ECO:0000256" key="7">
    <source>
        <dbReference type="ARBA" id="ARBA00022989"/>
    </source>
</evidence>
<keyword evidence="8" id="KW-0406">Ion transport</keyword>
<feature type="transmembrane region" description="Helical" evidence="11">
    <location>
        <begin position="335"/>
        <end position="354"/>
    </location>
</feature>
<dbReference type="GO" id="GO:0012505">
    <property type="term" value="C:endomembrane system"/>
    <property type="evidence" value="ECO:0007669"/>
    <property type="project" value="UniProtKB-SubCell"/>
</dbReference>
<keyword evidence="4" id="KW-0813">Transport</keyword>
<organism evidence="12 13">
    <name type="scientific">Papaver atlanticum</name>
    <dbReference type="NCBI Taxonomy" id="357466"/>
    <lineage>
        <taxon>Eukaryota</taxon>
        <taxon>Viridiplantae</taxon>
        <taxon>Streptophyta</taxon>
        <taxon>Embryophyta</taxon>
        <taxon>Tracheophyta</taxon>
        <taxon>Spermatophyta</taxon>
        <taxon>Magnoliopsida</taxon>
        <taxon>Ranunculales</taxon>
        <taxon>Papaveraceae</taxon>
        <taxon>Papaveroideae</taxon>
        <taxon>Papaver</taxon>
    </lineage>
</organism>
<comment type="subcellular location">
    <subcellularLocation>
        <location evidence="2">Cell membrane</location>
    </subcellularLocation>
    <subcellularLocation>
        <location evidence="1">Endomembrane system</location>
        <topology evidence="1">Multi-pass membrane protein</topology>
    </subcellularLocation>
</comment>
<gene>
    <name evidence="12" type="ORF">MKW98_021023</name>
</gene>
<evidence type="ECO:0000256" key="3">
    <source>
        <dbReference type="ARBA" id="ARBA00007808"/>
    </source>
</evidence>
<evidence type="ECO:0000256" key="5">
    <source>
        <dbReference type="ARBA" id="ARBA00022475"/>
    </source>
</evidence>
<sequence length="662" mass="73884">MATQFYSISENFLGHLVFLGLDKSSPNSKEKIYTVSNLDVASDSWKAGSVNQHYRYQFTVMTSPKERFAEEQPSSFKIETPITFTGLDDVAESSAPNHRSHLIGVPTSSPLTDLVNAMSDSNASEAIDESHQMGSVSISMPCSPLGVNVEDARKVLFSRSVGTGIQIGKPGRPVGYETANNKQTNNAIFHSLPITSGSTTNAEELPAGKSRIDRLKDKRFDSFKTWSGKFERQLSHLRGKQQSPDEDEANVPQNAEMENLPVHRYFDALKGPELETLRDTEELVLPKDKKWPFLLRFPVSAFSICLGVSSQANLWKALATSPSTRFLHISMAVNLILWWIAVIITSIVFFIYFLKVVFYFEAVRREYFHPIRVNFFFAPWVTLLFLALGIPPSHVETLHAASWYILMTPILCLELKIYGQWMSGGQRRLSKVANPSNHLSIIGNFVGALLGASNGLKEGPIFFFGVGLAHYVVLFVTLYQRLPTNETLPKELHPVFFLFVAGPSVASMAWARIQGTFDCGSKICYFIGLFLYCSLAVRINFFRGFRFSLSWWAYTFPMSGASIATIRYSNVVKNPLTQTMSVILSAISTCVVTALLISTVYHAFVLQNLFPNDIVIAIAQKKAKPSKKFRRKPKGLKEGKNNESSLTPTTSSDSKYIESSLV</sequence>
<feature type="compositionally biased region" description="Polar residues" evidence="10">
    <location>
        <begin position="642"/>
        <end position="654"/>
    </location>
</feature>
<comment type="caution">
    <text evidence="12">The sequence shown here is derived from an EMBL/GenBank/DDBJ whole genome shotgun (WGS) entry which is preliminary data.</text>
</comment>
<dbReference type="Gene3D" id="1.50.10.150">
    <property type="entry name" value="Voltage-dependent anion channel"/>
    <property type="match status" value="1"/>
</dbReference>
<evidence type="ECO:0000256" key="10">
    <source>
        <dbReference type="SAM" id="MobiDB-lite"/>
    </source>
</evidence>
<feature type="transmembrane region" description="Helical" evidence="11">
    <location>
        <begin position="523"/>
        <end position="545"/>
    </location>
</feature>
<evidence type="ECO:0000256" key="1">
    <source>
        <dbReference type="ARBA" id="ARBA00004127"/>
    </source>
</evidence>
<dbReference type="GO" id="GO:0006873">
    <property type="term" value="P:intracellular monoatomic ion homeostasis"/>
    <property type="evidence" value="ECO:0007669"/>
    <property type="project" value="InterPro"/>
</dbReference>
<dbReference type="EMBL" id="JAJJMB010004025">
    <property type="protein sequence ID" value="KAI3944565.1"/>
    <property type="molecule type" value="Genomic_DNA"/>
</dbReference>
<dbReference type="InterPro" id="IPR038665">
    <property type="entry name" value="Voltage-dep_anion_channel_sf"/>
</dbReference>
<dbReference type="InterPro" id="IPR030183">
    <property type="entry name" value="SLAC/SLAH"/>
</dbReference>
<feature type="transmembrane region" description="Helical" evidence="11">
    <location>
        <begin position="375"/>
        <end position="395"/>
    </location>
</feature>
<name>A0AAD4XU02_9MAGN</name>
<evidence type="ECO:0008006" key="14">
    <source>
        <dbReference type="Google" id="ProtNLM"/>
    </source>
</evidence>
<accession>A0AAD4XU02</accession>
<evidence type="ECO:0000313" key="13">
    <source>
        <dbReference type="Proteomes" id="UP001202328"/>
    </source>
</evidence>
<keyword evidence="13" id="KW-1185">Reference proteome</keyword>
<dbReference type="PANTHER" id="PTHR31269:SF2">
    <property type="entry name" value="S-TYPE ANION CHANNEL SLAH3"/>
    <property type="match status" value="1"/>
</dbReference>
<evidence type="ECO:0000313" key="12">
    <source>
        <dbReference type="EMBL" id="KAI3944565.1"/>
    </source>
</evidence>
<dbReference type="CDD" id="cd09323">
    <property type="entry name" value="TDT_SLAC1_like"/>
    <property type="match status" value="1"/>
</dbReference>
<feature type="transmembrane region" description="Helical" evidence="11">
    <location>
        <begin position="492"/>
        <end position="511"/>
    </location>
</feature>
<dbReference type="GO" id="GO:0005886">
    <property type="term" value="C:plasma membrane"/>
    <property type="evidence" value="ECO:0007669"/>
    <property type="project" value="UniProtKB-SubCell"/>
</dbReference>
<dbReference type="GO" id="GO:0008308">
    <property type="term" value="F:voltage-gated monoatomic anion channel activity"/>
    <property type="evidence" value="ECO:0007669"/>
    <property type="project" value="InterPro"/>
</dbReference>
<evidence type="ECO:0000256" key="8">
    <source>
        <dbReference type="ARBA" id="ARBA00023065"/>
    </source>
</evidence>
<evidence type="ECO:0000256" key="9">
    <source>
        <dbReference type="ARBA" id="ARBA00023136"/>
    </source>
</evidence>
<evidence type="ECO:0000256" key="2">
    <source>
        <dbReference type="ARBA" id="ARBA00004236"/>
    </source>
</evidence>
<keyword evidence="7 11" id="KW-1133">Transmembrane helix</keyword>